<reference evidence="1 2" key="2">
    <citation type="submission" date="2018-11" db="EMBL/GenBank/DDBJ databases">
        <authorList>
            <consortium name="Pathogen Informatics"/>
        </authorList>
    </citation>
    <scope>NUCLEOTIDE SEQUENCE [LARGE SCALE GENOMIC DNA]</scope>
</reference>
<keyword evidence="2" id="KW-1185">Reference proteome</keyword>
<evidence type="ECO:0000313" key="1">
    <source>
        <dbReference type="EMBL" id="VDK28873.1"/>
    </source>
</evidence>
<dbReference type="AlphaFoldDB" id="A0A0M3JIQ5"/>
<dbReference type="EMBL" id="UYRR01017343">
    <property type="protein sequence ID" value="VDK28873.1"/>
    <property type="molecule type" value="Genomic_DNA"/>
</dbReference>
<gene>
    <name evidence="1" type="ORF">ASIM_LOCUS7285</name>
</gene>
<dbReference type="WBParaSite" id="ASIM_0000752101-mRNA-1">
    <property type="protein sequence ID" value="ASIM_0000752101-mRNA-1"/>
    <property type="gene ID" value="ASIM_0000752101"/>
</dbReference>
<evidence type="ECO:0000313" key="3">
    <source>
        <dbReference type="WBParaSite" id="ASIM_0000752101-mRNA-1"/>
    </source>
</evidence>
<proteinExistence type="predicted"/>
<protein>
    <submittedName>
        <fullName evidence="1 3">Uncharacterized protein</fullName>
    </submittedName>
</protein>
<sequence>MLVTVNVGNDARDSNPLPARASAELRICCAVPKRLSLAITREHIANLSTACPTNSNILLKSKPSKLTLSAYGKCESGSMWSSSERRFDSISALLVEYSTDEPKLLTVEKLSDSDSIEG</sequence>
<evidence type="ECO:0000313" key="2">
    <source>
        <dbReference type="Proteomes" id="UP000267096"/>
    </source>
</evidence>
<accession>A0A0M3JIQ5</accession>
<organism evidence="3">
    <name type="scientific">Anisakis simplex</name>
    <name type="common">Herring worm</name>
    <dbReference type="NCBI Taxonomy" id="6269"/>
    <lineage>
        <taxon>Eukaryota</taxon>
        <taxon>Metazoa</taxon>
        <taxon>Ecdysozoa</taxon>
        <taxon>Nematoda</taxon>
        <taxon>Chromadorea</taxon>
        <taxon>Rhabditida</taxon>
        <taxon>Spirurina</taxon>
        <taxon>Ascaridomorpha</taxon>
        <taxon>Ascaridoidea</taxon>
        <taxon>Anisakidae</taxon>
        <taxon>Anisakis</taxon>
        <taxon>Anisakis simplex complex</taxon>
    </lineage>
</organism>
<dbReference type="Proteomes" id="UP000267096">
    <property type="component" value="Unassembled WGS sequence"/>
</dbReference>
<name>A0A0M3JIQ5_ANISI</name>
<reference evidence="3" key="1">
    <citation type="submission" date="2017-02" db="UniProtKB">
        <authorList>
            <consortium name="WormBaseParasite"/>
        </authorList>
    </citation>
    <scope>IDENTIFICATION</scope>
</reference>